<dbReference type="Proteomes" id="UP000674318">
    <property type="component" value="Chromosome 21"/>
</dbReference>
<dbReference type="KEGG" id="phet:94291073"/>
<dbReference type="GO" id="GO:0003341">
    <property type="term" value="P:cilium movement"/>
    <property type="evidence" value="ECO:0007669"/>
    <property type="project" value="TreeGrafter"/>
</dbReference>
<dbReference type="RefSeq" id="XP_067757359.1">
    <property type="nucleotide sequence ID" value="XM_067900996.1"/>
</dbReference>
<name>A0A836IT78_9TRYP</name>
<protein>
    <submittedName>
        <fullName evidence="5">Uncharacterized protein</fullName>
    </submittedName>
</protein>
<dbReference type="PROSITE" id="PS50005">
    <property type="entry name" value="TPR"/>
    <property type="match status" value="1"/>
</dbReference>
<feature type="region of interest" description="Disordered" evidence="4">
    <location>
        <begin position="758"/>
        <end position="796"/>
    </location>
</feature>
<dbReference type="InterPro" id="IPR019734">
    <property type="entry name" value="TPR_rpt"/>
</dbReference>
<dbReference type="InterPro" id="IPR011990">
    <property type="entry name" value="TPR-like_helical_dom_sf"/>
</dbReference>
<dbReference type="PANTHER" id="PTHR44314">
    <property type="entry name" value="CILIA- AND FLAGELLA-ASSOCIATED PROTEIN 70"/>
    <property type="match status" value="1"/>
</dbReference>
<keyword evidence="2 3" id="KW-0802">TPR repeat</keyword>
<feature type="region of interest" description="Disordered" evidence="4">
    <location>
        <begin position="50"/>
        <end position="72"/>
    </location>
</feature>
<dbReference type="SUPFAM" id="SSF81901">
    <property type="entry name" value="HCP-like"/>
    <property type="match status" value="1"/>
</dbReference>
<dbReference type="AlphaFoldDB" id="A0A836IT78"/>
<dbReference type="OrthoDB" id="10262375at2759"/>
<evidence type="ECO:0000256" key="1">
    <source>
        <dbReference type="ARBA" id="ARBA00022737"/>
    </source>
</evidence>
<keyword evidence="6" id="KW-1185">Reference proteome</keyword>
<evidence type="ECO:0000256" key="2">
    <source>
        <dbReference type="ARBA" id="ARBA00022803"/>
    </source>
</evidence>
<dbReference type="PANTHER" id="PTHR44314:SF1">
    <property type="entry name" value="CILIA- AND FLAGELLA-ASSOCIATED PROTEIN 70"/>
    <property type="match status" value="1"/>
</dbReference>
<dbReference type="GO" id="GO:0060271">
    <property type="term" value="P:cilium assembly"/>
    <property type="evidence" value="ECO:0007669"/>
    <property type="project" value="TreeGrafter"/>
</dbReference>
<evidence type="ECO:0000256" key="3">
    <source>
        <dbReference type="PROSITE-ProRule" id="PRU00339"/>
    </source>
</evidence>
<evidence type="ECO:0000313" key="5">
    <source>
        <dbReference type="EMBL" id="KAG5505691.1"/>
    </source>
</evidence>
<evidence type="ECO:0000313" key="6">
    <source>
        <dbReference type="Proteomes" id="UP000674318"/>
    </source>
</evidence>
<feature type="compositionally biased region" description="Low complexity" evidence="4">
    <location>
        <begin position="54"/>
        <end position="63"/>
    </location>
</feature>
<dbReference type="InterPro" id="IPR052628">
    <property type="entry name" value="CFAP70"/>
</dbReference>
<reference evidence="5 6" key="1">
    <citation type="submission" date="2021-02" db="EMBL/GenBank/DDBJ databases">
        <title>Porcisia hertigi Genome sequencing and assembly.</title>
        <authorList>
            <person name="Almutairi H."/>
            <person name="Gatherer D."/>
        </authorList>
    </citation>
    <scope>NUCLEOTIDE SEQUENCE [LARGE SCALE GENOMIC DNA]</scope>
    <source>
        <strain evidence="5 6">C119</strain>
    </source>
</reference>
<accession>A0A836IT78</accession>
<gene>
    <name evidence="5" type="ORF">JKF63_05026</name>
</gene>
<evidence type="ECO:0000256" key="4">
    <source>
        <dbReference type="SAM" id="MobiDB-lite"/>
    </source>
</evidence>
<dbReference type="SMART" id="SM00028">
    <property type="entry name" value="TPR"/>
    <property type="match status" value="3"/>
</dbReference>
<dbReference type="Gene3D" id="1.25.40.10">
    <property type="entry name" value="Tetratricopeptide repeat domain"/>
    <property type="match status" value="2"/>
</dbReference>
<dbReference type="GO" id="GO:0031514">
    <property type="term" value="C:motile cilium"/>
    <property type="evidence" value="ECO:0007669"/>
    <property type="project" value="TreeGrafter"/>
</dbReference>
<feature type="repeat" description="TPR" evidence="3">
    <location>
        <begin position="991"/>
        <end position="1024"/>
    </location>
</feature>
<dbReference type="GO" id="GO:0070062">
    <property type="term" value="C:extracellular exosome"/>
    <property type="evidence" value="ECO:0007669"/>
    <property type="project" value="TreeGrafter"/>
</dbReference>
<keyword evidence="1" id="KW-0677">Repeat</keyword>
<dbReference type="SUPFAM" id="SSF48452">
    <property type="entry name" value="TPR-like"/>
    <property type="match status" value="2"/>
</dbReference>
<proteinExistence type="predicted"/>
<dbReference type="GeneID" id="94291073"/>
<organism evidence="5 6">
    <name type="scientific">Porcisia hertigi</name>
    <dbReference type="NCBI Taxonomy" id="2761500"/>
    <lineage>
        <taxon>Eukaryota</taxon>
        <taxon>Discoba</taxon>
        <taxon>Euglenozoa</taxon>
        <taxon>Kinetoplastea</taxon>
        <taxon>Metakinetoplastina</taxon>
        <taxon>Trypanosomatida</taxon>
        <taxon>Trypanosomatidae</taxon>
        <taxon>Leishmaniinae</taxon>
        <taxon>Porcisia</taxon>
    </lineage>
</organism>
<comment type="caution">
    <text evidence="5">The sequence shown here is derived from an EMBL/GenBank/DDBJ whole genome shotgun (WGS) entry which is preliminary data.</text>
</comment>
<dbReference type="EMBL" id="JAFJZO010000021">
    <property type="protein sequence ID" value="KAG5505691.1"/>
    <property type="molecule type" value="Genomic_DNA"/>
</dbReference>
<sequence length="1152" mass="122873">MSEKSTSTDAKDAPMASLTEFINYMDIKLEGVHHIPANWVSAGFPPVTPGTTGGASNSGSNLGHAHGKEGQPDETEVAYAFHPFRYEVTLELPCAPSKQDADKDATDVATAEALNEQSPLPTSNGTNEGMCIVASFKRGRLLAPLTQYMSYIAAAEPPPAPGVDDASPLRDVPIAISAEDTVDHSIVCDNEKRASDAENAVSPGTTAPPAGAPVILWVMTDRTDAPSAGAGTNSTDAVGSVASKRRVKLTASLAAASSMSSVAAAANNAAAAAAPGAPAPSLPESSDPAPCVVRVPLTAAQEAYLDNLLESGAPLRMRFRRVLRPGCPAEWEDFNAGYFEADIPISLQALTEPGSTHLTADVALQPVTASEKSISGAFAQSDSVDMAERGKKRTVTRKQRQMVPSILIDGPDRDAPHPYVVAGTTATVSLTLQRTLTRLVSDRVRPAVTPAQLIPPRPPPTVSAAAADDAQTCLQQALRGMVQRLVRDIRGAATSESVGPSEPDNAVWRKDFVLALESTGELAAFKSKLTPLVTDLVQERLRKDPATGVSPQEVARASSELYVQLMDMLHSALHEFGGEGDAGSNVVPPPQTTSSGGVLNRSEEQEERWRAIEAEVTGDVELAANLYHSRLATHVSDDSWAALWVDCALFYQRIDQLAKAEQCYREAIACDPVYTPALLDYGAWLLAHDRLDEAAVFLHGLVDYVPQHKLGWGCIALLADLHELAICIGSPEAVAEQKKWRREQRLALRKAVECGSVIPNPTTGGPGSGGLPANVDSANAPVPPNPTSASPQQDGEEEHMYFEVATYLVNLHHRDLANVCLARCRPGEPRVELLYASLFTQGGQYEEALKTLEAMATPSVAYASASVEEQRLIDQCALLRAECVAALGRPSDAVRLYKQALCHGEPVTGPPYLAALAADWQTQSLEGRSGGGMASASNLAQTLLDHRITETSGIHFLSAYLRLCNLLLAEGLYRDALGVVTLALQVWPSSSVLWLGAGVAYYRAGDLIQAEECLQESNTLNPSNPRTWAYLALLGARLQEAGVEELLHQLLTLKLEDAPLWAELGRTLLGTAQYASLSVLCLRRAVALVDGKDDAAESLKLSTQYHLAHALMDLHQWEEAGRLLGIVASHGGSNEVLRGKAEEELAMLRVGQ</sequence>